<reference evidence="1" key="3">
    <citation type="submission" date="2025-09" db="UniProtKB">
        <authorList>
            <consortium name="Ensembl"/>
        </authorList>
    </citation>
    <scope>IDENTIFICATION</scope>
</reference>
<proteinExistence type="predicted"/>
<evidence type="ECO:0000313" key="1">
    <source>
        <dbReference type="Ensembl" id="ENSPNAP00000056279.1"/>
    </source>
</evidence>
<protein>
    <submittedName>
        <fullName evidence="1">Uncharacterized protein</fullName>
    </submittedName>
</protein>
<name>A0AAR2K1F4_PYGNA</name>
<dbReference type="AlphaFoldDB" id="A0AAR2K1F4"/>
<reference evidence="1 2" key="1">
    <citation type="submission" date="2020-10" db="EMBL/GenBank/DDBJ databases">
        <title>Pygocentrus nattereri (red-bellied piranha) genome, fPygNat1, primary haplotype.</title>
        <authorList>
            <person name="Myers G."/>
            <person name="Meyer A."/>
            <person name="Karagic N."/>
            <person name="Pippel M."/>
            <person name="Winkler S."/>
            <person name="Tracey A."/>
            <person name="Wood J."/>
            <person name="Formenti G."/>
            <person name="Howe K."/>
            <person name="Fedrigo O."/>
            <person name="Jarvis E.D."/>
        </authorList>
    </citation>
    <scope>NUCLEOTIDE SEQUENCE [LARGE SCALE GENOMIC DNA]</scope>
</reference>
<dbReference type="Proteomes" id="UP001501920">
    <property type="component" value="Chromosome 29"/>
</dbReference>
<accession>A0AAR2K1F4</accession>
<reference evidence="1" key="2">
    <citation type="submission" date="2025-08" db="UniProtKB">
        <authorList>
            <consortium name="Ensembl"/>
        </authorList>
    </citation>
    <scope>IDENTIFICATION</scope>
</reference>
<dbReference type="Ensembl" id="ENSPNAT00000087040.1">
    <property type="protein sequence ID" value="ENSPNAP00000056279.1"/>
    <property type="gene ID" value="ENSPNAG00000033420.1"/>
</dbReference>
<keyword evidence="2" id="KW-1185">Reference proteome</keyword>
<sequence>QPKEEEDESFKGIVAKTIHTFLRTEQPVAISPSLERLKPYLTWISSTTEGPVNELVRRLTGRFIQDKGSVQFPQIIPSSPVQNIITQVFVSALKCDRCSEQHGNGKWKID</sequence>
<organism evidence="1 2">
    <name type="scientific">Pygocentrus nattereri</name>
    <name type="common">Red-bellied piranha</name>
    <dbReference type="NCBI Taxonomy" id="42514"/>
    <lineage>
        <taxon>Eukaryota</taxon>
        <taxon>Metazoa</taxon>
        <taxon>Chordata</taxon>
        <taxon>Craniata</taxon>
        <taxon>Vertebrata</taxon>
        <taxon>Euteleostomi</taxon>
        <taxon>Actinopterygii</taxon>
        <taxon>Neopterygii</taxon>
        <taxon>Teleostei</taxon>
        <taxon>Ostariophysi</taxon>
        <taxon>Characiformes</taxon>
        <taxon>Characoidei</taxon>
        <taxon>Pygocentrus</taxon>
    </lineage>
</organism>
<evidence type="ECO:0000313" key="2">
    <source>
        <dbReference type="Proteomes" id="UP001501920"/>
    </source>
</evidence>